<feature type="signal peptide" evidence="1">
    <location>
        <begin position="1"/>
        <end position="32"/>
    </location>
</feature>
<dbReference type="PROSITE" id="PS51318">
    <property type="entry name" value="TAT"/>
    <property type="match status" value="1"/>
</dbReference>
<dbReference type="EMBL" id="FTNI01000038">
    <property type="protein sequence ID" value="SIS20752.1"/>
    <property type="molecule type" value="Genomic_DNA"/>
</dbReference>
<dbReference type="Pfam" id="PF00144">
    <property type="entry name" value="Beta-lactamase"/>
    <property type="match status" value="1"/>
</dbReference>
<evidence type="ECO:0000259" key="2">
    <source>
        <dbReference type="Pfam" id="PF00144"/>
    </source>
</evidence>
<sequence length="400" mass="42909">MERTPFPATASRRVVMAVAALAVALLGPPASPLPVADQDGDPALRAVLAEAVRQNHYPGALAQAWSRGRTSDVAIGVGDVRTGKAPRSDARFRAGSITKTFVATAVLQMVAEDRLRLDDTVEHWLPGLVEGKGNDGRRITLRMLLNHTSGLFDYTTDKELSRAYERDPSRRLPPRALVRVAVSHPPLFPPGAAWNYSDTDYVLLGMVIQRVTGRSYAEEITRRIIRPLGLRSTYFPSGSSSMAPPYLHGYEMSDSGTVKDATVLNTSFAPGSGDLISTVGDLNRFASALLAGRLIPQPVLRQMLTPVPGSRAGSNIDKYGLGVIITKLPCGITVYGHGGTLDGYLTGVTAQSGGTHTLAWVINGSWGVENQIALMDKAYIAEFCGRRQHASSSPAGPRPR</sequence>
<dbReference type="Gene3D" id="3.40.710.10">
    <property type="entry name" value="DD-peptidase/beta-lactamase superfamily"/>
    <property type="match status" value="1"/>
</dbReference>
<keyword evidence="1" id="KW-0732">Signal</keyword>
<dbReference type="InterPro" id="IPR012338">
    <property type="entry name" value="Beta-lactam/transpept-like"/>
</dbReference>
<name>A0A1N7H7F0_9ACTN</name>
<proteinExistence type="predicted"/>
<dbReference type="PANTHER" id="PTHR46825">
    <property type="entry name" value="D-ALANYL-D-ALANINE-CARBOXYPEPTIDASE/ENDOPEPTIDASE AMPH"/>
    <property type="match status" value="1"/>
</dbReference>
<gene>
    <name evidence="3" type="ORF">SAMN05421833_13860</name>
</gene>
<dbReference type="InterPro" id="IPR001466">
    <property type="entry name" value="Beta-lactam-related"/>
</dbReference>
<dbReference type="AlphaFoldDB" id="A0A1N7H7F0"/>
<dbReference type="PANTHER" id="PTHR46825:SF7">
    <property type="entry name" value="D-ALANYL-D-ALANINE CARBOXYPEPTIDASE"/>
    <property type="match status" value="1"/>
</dbReference>
<dbReference type="SUPFAM" id="SSF56601">
    <property type="entry name" value="beta-lactamase/transpeptidase-like"/>
    <property type="match status" value="1"/>
</dbReference>
<evidence type="ECO:0000256" key="1">
    <source>
        <dbReference type="SAM" id="SignalP"/>
    </source>
</evidence>
<keyword evidence="4" id="KW-1185">Reference proteome</keyword>
<feature type="chain" id="PRO_5038814158" evidence="1">
    <location>
        <begin position="33"/>
        <end position="400"/>
    </location>
</feature>
<dbReference type="InterPro" id="IPR006311">
    <property type="entry name" value="TAT_signal"/>
</dbReference>
<dbReference type="Proteomes" id="UP000186096">
    <property type="component" value="Unassembled WGS sequence"/>
</dbReference>
<dbReference type="STRING" id="58117.SAMN05421833_13860"/>
<dbReference type="InterPro" id="IPR050491">
    <property type="entry name" value="AmpC-like"/>
</dbReference>
<organism evidence="3 4">
    <name type="scientific">Microbispora rosea</name>
    <dbReference type="NCBI Taxonomy" id="58117"/>
    <lineage>
        <taxon>Bacteria</taxon>
        <taxon>Bacillati</taxon>
        <taxon>Actinomycetota</taxon>
        <taxon>Actinomycetes</taxon>
        <taxon>Streptosporangiales</taxon>
        <taxon>Streptosporangiaceae</taxon>
        <taxon>Microbispora</taxon>
    </lineage>
</organism>
<feature type="domain" description="Beta-lactamase-related" evidence="2">
    <location>
        <begin position="45"/>
        <end position="350"/>
    </location>
</feature>
<accession>A0A1N7H7F0</accession>
<reference evidence="4" key="1">
    <citation type="submission" date="2017-01" db="EMBL/GenBank/DDBJ databases">
        <authorList>
            <person name="Varghese N."/>
            <person name="Submissions S."/>
        </authorList>
    </citation>
    <scope>NUCLEOTIDE SEQUENCE [LARGE SCALE GENOMIC DNA]</scope>
    <source>
        <strain evidence="4">ATCC 12950</strain>
    </source>
</reference>
<evidence type="ECO:0000313" key="3">
    <source>
        <dbReference type="EMBL" id="SIS20752.1"/>
    </source>
</evidence>
<evidence type="ECO:0000313" key="4">
    <source>
        <dbReference type="Proteomes" id="UP000186096"/>
    </source>
</evidence>
<protein>
    <submittedName>
        <fullName evidence="3">Alkaline D-peptidase. Serine peptidase. MEROPS family S12</fullName>
    </submittedName>
</protein>